<dbReference type="Proteomes" id="UP000796880">
    <property type="component" value="Unassembled WGS sequence"/>
</dbReference>
<comment type="caution">
    <text evidence="2">The sequence shown here is derived from an EMBL/GenBank/DDBJ whole genome shotgun (WGS) entry which is preliminary data.</text>
</comment>
<dbReference type="AlphaFoldDB" id="A0A8K0GSJ9"/>
<evidence type="ECO:0000313" key="3">
    <source>
        <dbReference type="Proteomes" id="UP000796880"/>
    </source>
</evidence>
<accession>A0A8K0GSJ9</accession>
<keyword evidence="3" id="KW-1185">Reference proteome</keyword>
<evidence type="ECO:0000313" key="2">
    <source>
        <dbReference type="EMBL" id="KAF3439812.1"/>
    </source>
</evidence>
<keyword evidence="1" id="KW-0812">Transmembrane</keyword>
<keyword evidence="1" id="KW-0472">Membrane</keyword>
<dbReference type="PANTHER" id="PTHR33709">
    <property type="entry name" value="OSJNBA0035M09.9 PROTEIN"/>
    <property type="match status" value="1"/>
</dbReference>
<gene>
    <name evidence="2" type="ORF">FNV43_RR18090</name>
</gene>
<feature type="transmembrane region" description="Helical" evidence="1">
    <location>
        <begin position="50"/>
        <end position="68"/>
    </location>
</feature>
<evidence type="ECO:0000256" key="1">
    <source>
        <dbReference type="SAM" id="Phobius"/>
    </source>
</evidence>
<protein>
    <submittedName>
        <fullName evidence="2">Uncharacterized protein</fullName>
    </submittedName>
</protein>
<dbReference type="InterPro" id="IPR040339">
    <property type="entry name" value="At1g16860-like"/>
</dbReference>
<proteinExistence type="predicted"/>
<keyword evidence="1" id="KW-1133">Transmembrane helix</keyword>
<name>A0A8K0GSJ9_9ROSA</name>
<feature type="transmembrane region" description="Helical" evidence="1">
    <location>
        <begin position="23"/>
        <end position="44"/>
    </location>
</feature>
<reference evidence="2" key="1">
    <citation type="submission" date="2020-03" db="EMBL/GenBank/DDBJ databases">
        <title>A high-quality chromosome-level genome assembly of a woody plant with both climbing and erect habits, Rhamnella rubrinervis.</title>
        <authorList>
            <person name="Lu Z."/>
            <person name="Yang Y."/>
            <person name="Zhu X."/>
            <person name="Sun Y."/>
        </authorList>
    </citation>
    <scope>NUCLEOTIDE SEQUENCE</scope>
    <source>
        <strain evidence="2">BYM</strain>
        <tissue evidence="2">Leaf</tissue>
    </source>
</reference>
<dbReference type="OrthoDB" id="1875545at2759"/>
<dbReference type="EMBL" id="VOIH02000008">
    <property type="protein sequence ID" value="KAF3439812.1"/>
    <property type="molecule type" value="Genomic_DNA"/>
</dbReference>
<dbReference type="PANTHER" id="PTHR33709:SF20">
    <property type="entry name" value="OS04G0541900 PROTEIN"/>
    <property type="match status" value="1"/>
</dbReference>
<organism evidence="2 3">
    <name type="scientific">Rhamnella rubrinervis</name>
    <dbReference type="NCBI Taxonomy" id="2594499"/>
    <lineage>
        <taxon>Eukaryota</taxon>
        <taxon>Viridiplantae</taxon>
        <taxon>Streptophyta</taxon>
        <taxon>Embryophyta</taxon>
        <taxon>Tracheophyta</taxon>
        <taxon>Spermatophyta</taxon>
        <taxon>Magnoliopsida</taxon>
        <taxon>eudicotyledons</taxon>
        <taxon>Gunneridae</taxon>
        <taxon>Pentapetalae</taxon>
        <taxon>rosids</taxon>
        <taxon>fabids</taxon>
        <taxon>Rosales</taxon>
        <taxon>Rhamnaceae</taxon>
        <taxon>rhamnoid group</taxon>
        <taxon>Rhamneae</taxon>
        <taxon>Rhamnella</taxon>
    </lineage>
</organism>
<sequence>MNNLSNAALLDHHCSTCKPVPALALYILSPLFLIGLSVSIFILIVVHNTYFFVSFLLLSVLVLAVIVWNTRNWRRKGAIFLFLRSLPETDLRLAQEGQLVKITGFASCGSISLESSYEQATRCVYASTLLYEYGGLALKPFSVNKSCFQWSLAYCERFSTDFYITDKKSGLRAIVKAGSNCKVIPLIVESRLVNTTRQCRILSPHLTKWLRERNLSVEARLLRVEEGYVQEGSSVTVVGLLHRNNDMNMIVEPPEIISTGCLWQKLLLPVEIDGLILTVSQIGGLSNNNSMQSPGC</sequence>